<evidence type="ECO:0000313" key="3">
    <source>
        <dbReference type="Proteomes" id="UP000053647"/>
    </source>
</evidence>
<evidence type="ECO:0000259" key="1">
    <source>
        <dbReference type="Pfam" id="PF01926"/>
    </source>
</evidence>
<dbReference type="HOGENOM" id="CLU_050405_1_1_1"/>
<dbReference type="Gene3D" id="3.40.50.300">
    <property type="entry name" value="P-loop containing nucleotide triphosphate hydrolases"/>
    <property type="match status" value="1"/>
</dbReference>
<accession>A0A0C9TL00</accession>
<sequence>MPPEAWCSKFRERVELEEITITMGRYVQLGERTRNVIFIGESGVGKSSIINLIADADLARTSSDVRPCTAEVTDYDVSIRGSTYRLWDTPALNETSRFRFSVSGPERDLKSFLRESYFDGEIDLLVLCVRGSRSHRSMESAYKTFCKTTRQVAAPVVIAVTGLEQLQPAMDTWWVQNGRKLEELGLVFDGHACVTCLPHHPRRQASKEEIHDLLANDYQWGPSVVPGSEDYLNGGGGCIIA</sequence>
<dbReference type="GO" id="GO:0005525">
    <property type="term" value="F:GTP binding"/>
    <property type="evidence" value="ECO:0007669"/>
    <property type="project" value="InterPro"/>
</dbReference>
<protein>
    <recommendedName>
        <fullName evidence="1">G domain-containing protein</fullName>
    </recommendedName>
</protein>
<dbReference type="EMBL" id="KN819381">
    <property type="protein sequence ID" value="KIJ11353.1"/>
    <property type="molecule type" value="Genomic_DNA"/>
</dbReference>
<dbReference type="InterPro" id="IPR027417">
    <property type="entry name" value="P-loop_NTPase"/>
</dbReference>
<dbReference type="Pfam" id="PF01926">
    <property type="entry name" value="MMR_HSR1"/>
    <property type="match status" value="1"/>
</dbReference>
<dbReference type="SUPFAM" id="SSF52540">
    <property type="entry name" value="P-loop containing nucleoside triphosphate hydrolases"/>
    <property type="match status" value="1"/>
</dbReference>
<feature type="domain" description="G" evidence="1">
    <location>
        <begin position="36"/>
        <end position="159"/>
    </location>
</feature>
<name>A0A0C9TL00_PAXIN</name>
<keyword evidence="3" id="KW-1185">Reference proteome</keyword>
<reference evidence="2 3" key="1">
    <citation type="submission" date="2014-06" db="EMBL/GenBank/DDBJ databases">
        <authorList>
            <consortium name="DOE Joint Genome Institute"/>
            <person name="Kuo A."/>
            <person name="Kohler A."/>
            <person name="Nagy L.G."/>
            <person name="Floudas D."/>
            <person name="Copeland A."/>
            <person name="Barry K.W."/>
            <person name="Cichocki N."/>
            <person name="Veneault-Fourrey C."/>
            <person name="LaButti K."/>
            <person name="Lindquist E.A."/>
            <person name="Lipzen A."/>
            <person name="Lundell T."/>
            <person name="Morin E."/>
            <person name="Murat C."/>
            <person name="Sun H."/>
            <person name="Tunlid A."/>
            <person name="Henrissat B."/>
            <person name="Grigoriev I.V."/>
            <person name="Hibbett D.S."/>
            <person name="Martin F."/>
            <person name="Nordberg H.P."/>
            <person name="Cantor M.N."/>
            <person name="Hua S.X."/>
        </authorList>
    </citation>
    <scope>NUCLEOTIDE SEQUENCE [LARGE SCALE GENOMIC DNA]</scope>
    <source>
        <strain evidence="2 3">ATCC 200175</strain>
    </source>
</reference>
<proteinExistence type="predicted"/>
<dbReference type="OrthoDB" id="2411449at2759"/>
<dbReference type="AlphaFoldDB" id="A0A0C9TL00"/>
<dbReference type="Proteomes" id="UP000053647">
    <property type="component" value="Unassembled WGS sequence"/>
</dbReference>
<dbReference type="InterPro" id="IPR006073">
    <property type="entry name" value="GTP-bd"/>
</dbReference>
<gene>
    <name evidence="2" type="ORF">PAXINDRAFT_137917</name>
</gene>
<evidence type="ECO:0000313" key="2">
    <source>
        <dbReference type="EMBL" id="KIJ11353.1"/>
    </source>
</evidence>
<reference evidence="3" key="2">
    <citation type="submission" date="2015-01" db="EMBL/GenBank/DDBJ databases">
        <title>Evolutionary Origins and Diversification of the Mycorrhizal Mutualists.</title>
        <authorList>
            <consortium name="DOE Joint Genome Institute"/>
            <consortium name="Mycorrhizal Genomics Consortium"/>
            <person name="Kohler A."/>
            <person name="Kuo A."/>
            <person name="Nagy L.G."/>
            <person name="Floudas D."/>
            <person name="Copeland A."/>
            <person name="Barry K.W."/>
            <person name="Cichocki N."/>
            <person name="Veneault-Fourrey C."/>
            <person name="LaButti K."/>
            <person name="Lindquist E.A."/>
            <person name="Lipzen A."/>
            <person name="Lundell T."/>
            <person name="Morin E."/>
            <person name="Murat C."/>
            <person name="Riley R."/>
            <person name="Ohm R."/>
            <person name="Sun H."/>
            <person name="Tunlid A."/>
            <person name="Henrissat B."/>
            <person name="Grigoriev I.V."/>
            <person name="Hibbett D.S."/>
            <person name="Martin F."/>
        </authorList>
    </citation>
    <scope>NUCLEOTIDE SEQUENCE [LARGE SCALE GENOMIC DNA]</scope>
    <source>
        <strain evidence="3">ATCC 200175</strain>
    </source>
</reference>
<organism evidence="2 3">
    <name type="scientific">Paxillus involutus ATCC 200175</name>
    <dbReference type="NCBI Taxonomy" id="664439"/>
    <lineage>
        <taxon>Eukaryota</taxon>
        <taxon>Fungi</taxon>
        <taxon>Dikarya</taxon>
        <taxon>Basidiomycota</taxon>
        <taxon>Agaricomycotina</taxon>
        <taxon>Agaricomycetes</taxon>
        <taxon>Agaricomycetidae</taxon>
        <taxon>Boletales</taxon>
        <taxon>Paxilineae</taxon>
        <taxon>Paxillaceae</taxon>
        <taxon>Paxillus</taxon>
    </lineage>
</organism>